<evidence type="ECO:0000256" key="5">
    <source>
        <dbReference type="PROSITE-ProRule" id="PRU00169"/>
    </source>
</evidence>
<name>A0ABR7K7S1_9FIRM</name>
<dbReference type="RefSeq" id="WP_117517393.1">
    <property type="nucleotide sequence ID" value="NZ_JACRWG010000001.1"/>
</dbReference>
<dbReference type="Pfam" id="PF00072">
    <property type="entry name" value="Response_reg"/>
    <property type="match status" value="1"/>
</dbReference>
<keyword evidence="9" id="KW-1185">Reference proteome</keyword>
<dbReference type="InterPro" id="IPR011006">
    <property type="entry name" value="CheY-like_superfamily"/>
</dbReference>
<evidence type="ECO:0000313" key="8">
    <source>
        <dbReference type="EMBL" id="MBC6008755.1"/>
    </source>
</evidence>
<proteinExistence type="predicted"/>
<accession>A0ABR7K7S1</accession>
<sequence>MLNVFICDDEKEILDFISKEIENQIIIQNYDMKIISSTINPKNLIDNLKKSQSKRNLYFLDVEFKNSQYDGFALGKEIRKIDPNGTIVYITSYKDLAYKTFQYHLEAFDYIIKDTDKKLRESICDCLKSIIESMVQETIDPSEFYTFKTGERLCHIPLDEIDYFETSPRSHYVVLHAKHDRKEFIGNLSDIEKQLFPRFLKIHRSYLVALDKIDQLDLKNNQVFIEGNVCLVSRKMKSKLLEEMNRIR</sequence>
<evidence type="ECO:0000256" key="2">
    <source>
        <dbReference type="ARBA" id="ARBA00023012"/>
    </source>
</evidence>
<evidence type="ECO:0000256" key="4">
    <source>
        <dbReference type="ARBA" id="ARBA00037164"/>
    </source>
</evidence>
<evidence type="ECO:0000259" key="6">
    <source>
        <dbReference type="PROSITE" id="PS50110"/>
    </source>
</evidence>
<comment type="caution">
    <text evidence="8">The sequence shown here is derived from an EMBL/GenBank/DDBJ whole genome shotgun (WGS) entry which is preliminary data.</text>
</comment>
<protein>
    <submittedName>
        <fullName evidence="8">Response regulator transcription factor</fullName>
    </submittedName>
</protein>
<dbReference type="PANTHER" id="PTHR37299:SF3">
    <property type="entry name" value="STAGE 0 SPORULATION PROTEIN A HOMOLOG"/>
    <property type="match status" value="1"/>
</dbReference>
<feature type="domain" description="HTH LytTR-type" evidence="7">
    <location>
        <begin position="145"/>
        <end position="246"/>
    </location>
</feature>
<organism evidence="8 9">
    <name type="scientific">Catenibacterium faecis</name>
    <dbReference type="NCBI Taxonomy" id="2764323"/>
    <lineage>
        <taxon>Bacteria</taxon>
        <taxon>Bacillati</taxon>
        <taxon>Bacillota</taxon>
        <taxon>Erysipelotrichia</taxon>
        <taxon>Erysipelotrichales</taxon>
        <taxon>Coprobacillaceae</taxon>
        <taxon>Catenibacterium</taxon>
    </lineage>
</organism>
<evidence type="ECO:0000256" key="3">
    <source>
        <dbReference type="ARBA" id="ARBA00023159"/>
    </source>
</evidence>
<keyword evidence="3" id="KW-0010">Activator</keyword>
<dbReference type="Gene3D" id="2.40.50.1020">
    <property type="entry name" value="LytTr DNA-binding domain"/>
    <property type="match status" value="1"/>
</dbReference>
<comment type="function">
    <text evidence="4">Required for high-level post-exponential phase expression of a series of secreted proteins.</text>
</comment>
<evidence type="ECO:0000313" key="9">
    <source>
        <dbReference type="Proteomes" id="UP000603474"/>
    </source>
</evidence>
<dbReference type="Gene3D" id="3.40.50.2300">
    <property type="match status" value="1"/>
</dbReference>
<dbReference type="SUPFAM" id="SSF52172">
    <property type="entry name" value="CheY-like"/>
    <property type="match status" value="1"/>
</dbReference>
<dbReference type="PROSITE" id="PS50930">
    <property type="entry name" value="HTH_LYTTR"/>
    <property type="match status" value="1"/>
</dbReference>
<dbReference type="SMART" id="SM00850">
    <property type="entry name" value="LytTR"/>
    <property type="match status" value="1"/>
</dbReference>
<dbReference type="Proteomes" id="UP000603474">
    <property type="component" value="Unassembled WGS sequence"/>
</dbReference>
<dbReference type="PANTHER" id="PTHR37299">
    <property type="entry name" value="TRANSCRIPTIONAL REGULATOR-RELATED"/>
    <property type="match status" value="1"/>
</dbReference>
<keyword evidence="1" id="KW-0963">Cytoplasm</keyword>
<keyword evidence="5" id="KW-0597">Phosphoprotein</keyword>
<reference evidence="8 9" key="1">
    <citation type="submission" date="2020-08" db="EMBL/GenBank/DDBJ databases">
        <authorList>
            <person name="Liu C."/>
            <person name="Sun Q."/>
        </authorList>
    </citation>
    <scope>NUCLEOTIDE SEQUENCE [LARGE SCALE GENOMIC DNA]</scope>
    <source>
        <strain evidence="8 9">NSJ-22</strain>
    </source>
</reference>
<feature type="modified residue" description="4-aspartylphosphate" evidence="5">
    <location>
        <position position="61"/>
    </location>
</feature>
<feature type="domain" description="Response regulatory" evidence="6">
    <location>
        <begin position="3"/>
        <end position="128"/>
    </location>
</feature>
<dbReference type="InterPro" id="IPR046947">
    <property type="entry name" value="LytR-like"/>
</dbReference>
<evidence type="ECO:0000256" key="1">
    <source>
        <dbReference type="ARBA" id="ARBA00022490"/>
    </source>
</evidence>
<dbReference type="PROSITE" id="PS50110">
    <property type="entry name" value="RESPONSE_REGULATORY"/>
    <property type="match status" value="1"/>
</dbReference>
<dbReference type="Pfam" id="PF04397">
    <property type="entry name" value="LytTR"/>
    <property type="match status" value="1"/>
</dbReference>
<gene>
    <name evidence="8" type="ORF">H8909_00545</name>
</gene>
<dbReference type="InterPro" id="IPR007492">
    <property type="entry name" value="LytTR_DNA-bd_dom"/>
</dbReference>
<dbReference type="InterPro" id="IPR001789">
    <property type="entry name" value="Sig_transdc_resp-reg_receiver"/>
</dbReference>
<dbReference type="EMBL" id="JACRWG010000001">
    <property type="protein sequence ID" value="MBC6008755.1"/>
    <property type="molecule type" value="Genomic_DNA"/>
</dbReference>
<dbReference type="SMART" id="SM00448">
    <property type="entry name" value="REC"/>
    <property type="match status" value="1"/>
</dbReference>
<evidence type="ECO:0000259" key="7">
    <source>
        <dbReference type="PROSITE" id="PS50930"/>
    </source>
</evidence>
<keyword evidence="2" id="KW-0902">Two-component regulatory system</keyword>